<dbReference type="SMART" id="SM00850">
    <property type="entry name" value="LytTR"/>
    <property type="match status" value="1"/>
</dbReference>
<dbReference type="InterPro" id="IPR001789">
    <property type="entry name" value="Sig_transdc_resp-reg_receiver"/>
</dbReference>
<dbReference type="PROSITE" id="PS50110">
    <property type="entry name" value="RESPONSE_REGULATORY"/>
    <property type="match status" value="1"/>
</dbReference>
<dbReference type="AlphaFoldDB" id="A0A3R8TC05"/>
<dbReference type="RefSeq" id="WP_125243235.1">
    <property type="nucleotide sequence ID" value="NZ_RSED01000007.1"/>
</dbReference>
<dbReference type="OrthoDB" id="236568at2"/>
<keyword evidence="4" id="KW-0238">DNA-binding</keyword>
<dbReference type="InterPro" id="IPR046947">
    <property type="entry name" value="LytR-like"/>
</dbReference>
<dbReference type="PANTHER" id="PTHR37299">
    <property type="entry name" value="TRANSCRIPTIONAL REGULATOR-RELATED"/>
    <property type="match status" value="1"/>
</dbReference>
<dbReference type="InterPro" id="IPR007492">
    <property type="entry name" value="LytTR_DNA-bd_dom"/>
</dbReference>
<dbReference type="GO" id="GO:0000156">
    <property type="term" value="F:phosphorelay response regulator activity"/>
    <property type="evidence" value="ECO:0007669"/>
    <property type="project" value="InterPro"/>
</dbReference>
<dbReference type="Gene3D" id="3.40.50.2300">
    <property type="match status" value="1"/>
</dbReference>
<accession>A0A3R8TC05</accession>
<dbReference type="InterPro" id="IPR011006">
    <property type="entry name" value="CheY-like_superfamily"/>
</dbReference>
<protein>
    <submittedName>
        <fullName evidence="4">DNA-binding response regulator</fullName>
    </submittedName>
</protein>
<evidence type="ECO:0000313" key="4">
    <source>
        <dbReference type="EMBL" id="RRS04327.1"/>
    </source>
</evidence>
<comment type="caution">
    <text evidence="4">The sequence shown here is derived from an EMBL/GenBank/DDBJ whole genome shotgun (WGS) entry which is preliminary data.</text>
</comment>
<dbReference type="Pfam" id="PF04397">
    <property type="entry name" value="LytTR"/>
    <property type="match status" value="1"/>
</dbReference>
<feature type="domain" description="HTH LytTR-type" evidence="3">
    <location>
        <begin position="165"/>
        <end position="273"/>
    </location>
</feature>
<name>A0A3R8TC05_9BURK</name>
<evidence type="ECO:0000313" key="5">
    <source>
        <dbReference type="Proteomes" id="UP000269265"/>
    </source>
</evidence>
<dbReference type="Pfam" id="PF00072">
    <property type="entry name" value="Response_reg"/>
    <property type="match status" value="1"/>
</dbReference>
<dbReference type="GO" id="GO:0003677">
    <property type="term" value="F:DNA binding"/>
    <property type="evidence" value="ECO:0007669"/>
    <property type="project" value="UniProtKB-KW"/>
</dbReference>
<feature type="modified residue" description="4-aspartylphosphate" evidence="1">
    <location>
        <position position="56"/>
    </location>
</feature>
<sequence length="273" mass="30258">MNATALIAEDEPVLAHALSTLLGRLWPELRLLPLAQDGNQAVALAVAEQPDVLFLDIKMPGRDGLDAAEAIADAWPEHRPLPLTVFVTAYDEYALAAFEQAAVDYVLKPVQTARLAGTCERLQQQLRLRAARQEDPALPPMQALQALRQTAPAPAAASQPPLSIIQVSTAQGLVLVPVDEVLYFEAADKYVRLITPTSGQGPELLIRTPLRELMPRLDAERFWQVHRSAVVNVRAIERVSRENRPNGRLRVHLRGRPETLEVSRMYAHLFKAM</sequence>
<keyword evidence="5" id="KW-1185">Reference proteome</keyword>
<keyword evidence="1" id="KW-0597">Phosphoprotein</keyword>
<dbReference type="Proteomes" id="UP000269265">
    <property type="component" value="Unassembled WGS sequence"/>
</dbReference>
<dbReference type="Gene3D" id="2.40.50.1020">
    <property type="entry name" value="LytTr DNA-binding domain"/>
    <property type="match status" value="1"/>
</dbReference>
<proteinExistence type="predicted"/>
<dbReference type="SUPFAM" id="SSF52172">
    <property type="entry name" value="CheY-like"/>
    <property type="match status" value="1"/>
</dbReference>
<evidence type="ECO:0000256" key="1">
    <source>
        <dbReference type="PROSITE-ProRule" id="PRU00169"/>
    </source>
</evidence>
<gene>
    <name evidence="4" type="ORF">EIP75_10555</name>
</gene>
<organism evidence="4 5">
    <name type="scientific">Aquabacterium soli</name>
    <dbReference type="NCBI Taxonomy" id="2493092"/>
    <lineage>
        <taxon>Bacteria</taxon>
        <taxon>Pseudomonadati</taxon>
        <taxon>Pseudomonadota</taxon>
        <taxon>Betaproteobacteria</taxon>
        <taxon>Burkholderiales</taxon>
        <taxon>Aquabacterium</taxon>
    </lineage>
</organism>
<evidence type="ECO:0000259" key="2">
    <source>
        <dbReference type="PROSITE" id="PS50110"/>
    </source>
</evidence>
<feature type="domain" description="Response regulatory" evidence="2">
    <location>
        <begin position="4"/>
        <end position="123"/>
    </location>
</feature>
<dbReference type="EMBL" id="RSED01000007">
    <property type="protein sequence ID" value="RRS04327.1"/>
    <property type="molecule type" value="Genomic_DNA"/>
</dbReference>
<reference evidence="4 5" key="1">
    <citation type="submission" date="2018-12" db="EMBL/GenBank/DDBJ databases">
        <title>The whole draft genome of Aquabacterium sp. SJQ9.</title>
        <authorList>
            <person name="Sun L."/>
            <person name="Gao X."/>
            <person name="Chen W."/>
            <person name="Huang K."/>
        </authorList>
    </citation>
    <scope>NUCLEOTIDE SEQUENCE [LARGE SCALE GENOMIC DNA]</scope>
    <source>
        <strain evidence="4 5">SJQ9</strain>
    </source>
</reference>
<dbReference type="PROSITE" id="PS50930">
    <property type="entry name" value="HTH_LYTTR"/>
    <property type="match status" value="1"/>
</dbReference>
<dbReference type="SMART" id="SM00448">
    <property type="entry name" value="REC"/>
    <property type="match status" value="1"/>
</dbReference>
<dbReference type="PANTHER" id="PTHR37299:SF1">
    <property type="entry name" value="STAGE 0 SPORULATION PROTEIN A HOMOLOG"/>
    <property type="match status" value="1"/>
</dbReference>
<evidence type="ECO:0000259" key="3">
    <source>
        <dbReference type="PROSITE" id="PS50930"/>
    </source>
</evidence>